<dbReference type="GO" id="GO:0015297">
    <property type="term" value="F:antiporter activity"/>
    <property type="evidence" value="ECO:0007669"/>
    <property type="project" value="UniProtKB-KW"/>
</dbReference>
<dbReference type="Pfam" id="PF00999">
    <property type="entry name" value="Na_H_Exchanger"/>
    <property type="match status" value="1"/>
</dbReference>
<evidence type="ECO:0000256" key="5">
    <source>
        <dbReference type="ARBA" id="ARBA00022692"/>
    </source>
</evidence>
<organism evidence="11 12">
    <name type="scientific">Gordonia rhizosphera NBRC 16068</name>
    <dbReference type="NCBI Taxonomy" id="1108045"/>
    <lineage>
        <taxon>Bacteria</taxon>
        <taxon>Bacillati</taxon>
        <taxon>Actinomycetota</taxon>
        <taxon>Actinomycetes</taxon>
        <taxon>Mycobacteriales</taxon>
        <taxon>Gordoniaceae</taxon>
        <taxon>Gordonia</taxon>
    </lineage>
</organism>
<comment type="subcellular location">
    <subcellularLocation>
        <location evidence="1">Cell membrane</location>
        <topology evidence="1">Multi-pass membrane protein</topology>
    </subcellularLocation>
</comment>
<accession>K6WFG2</accession>
<dbReference type="RefSeq" id="WP_006334083.1">
    <property type="nucleotide sequence ID" value="NZ_BAHC01000119.1"/>
</dbReference>
<feature type="transmembrane region" description="Helical" evidence="9">
    <location>
        <begin position="238"/>
        <end position="258"/>
    </location>
</feature>
<dbReference type="EMBL" id="BAHC01000119">
    <property type="protein sequence ID" value="GAB90907.1"/>
    <property type="molecule type" value="Genomic_DNA"/>
</dbReference>
<feature type="domain" description="Cation/H+ exchanger transmembrane" evidence="10">
    <location>
        <begin position="14"/>
        <end position="379"/>
    </location>
</feature>
<gene>
    <name evidence="11" type="ORF">GORHZ_119_00340</name>
</gene>
<feature type="transmembrane region" description="Helical" evidence="9">
    <location>
        <begin position="213"/>
        <end position="231"/>
    </location>
</feature>
<dbReference type="STRING" id="1108045.GORHZ_119_00340"/>
<dbReference type="GO" id="GO:1902600">
    <property type="term" value="P:proton transmembrane transport"/>
    <property type="evidence" value="ECO:0007669"/>
    <property type="project" value="InterPro"/>
</dbReference>
<evidence type="ECO:0000313" key="11">
    <source>
        <dbReference type="EMBL" id="GAB90907.1"/>
    </source>
</evidence>
<dbReference type="InterPro" id="IPR038770">
    <property type="entry name" value="Na+/solute_symporter_sf"/>
</dbReference>
<evidence type="ECO:0000256" key="6">
    <source>
        <dbReference type="ARBA" id="ARBA00022989"/>
    </source>
</evidence>
<feature type="transmembrane region" description="Helical" evidence="9">
    <location>
        <begin position="328"/>
        <end position="348"/>
    </location>
</feature>
<feature type="transmembrane region" description="Helical" evidence="9">
    <location>
        <begin position="157"/>
        <end position="174"/>
    </location>
</feature>
<sequence length="397" mass="40449">MTAFATTFGLALLAAVLLSNLSSRSPLSTSGIFLFAGLLAGPLVLDAEHLGMDTVRDIASITLFAVLFSDGQRAPLPKLRREWRDPARALLIGMPLTFLVVSALAYWLVGLDWTTSMLLGAILAPTDPVFASALVGRDDVPGGLRSLLNIESGLNDGLALPAVLVLIGTLGGEVGGEETSVGTVLIEIVLGLALGVIAPLIGEGLVRLPVLGVTPRAAAVGPLAIAILLYIASDQLGANPYIAAFTAGITLATVSPGASDSFAPVGELVSELAKNAALLAFGALITAELLGSIGVAGWVFAVLVLVVGRPVPVMLALIGSRLARNERLAAAWFGPKGFASVVYGLLVMSSGIDSAAEVFALTTATVILSIAAHSATDTPIAQLLGERAVASPRISPA</sequence>
<feature type="transmembrane region" description="Helical" evidence="9">
    <location>
        <begin position="278"/>
        <end position="307"/>
    </location>
</feature>
<evidence type="ECO:0000256" key="2">
    <source>
        <dbReference type="ARBA" id="ARBA00022448"/>
    </source>
</evidence>
<proteinExistence type="predicted"/>
<dbReference type="OrthoDB" id="4174405at2"/>
<evidence type="ECO:0000256" key="9">
    <source>
        <dbReference type="SAM" id="Phobius"/>
    </source>
</evidence>
<evidence type="ECO:0000313" key="12">
    <source>
        <dbReference type="Proteomes" id="UP000008363"/>
    </source>
</evidence>
<evidence type="ECO:0000256" key="4">
    <source>
        <dbReference type="ARBA" id="ARBA00022475"/>
    </source>
</evidence>
<dbReference type="Proteomes" id="UP000008363">
    <property type="component" value="Unassembled WGS sequence"/>
</dbReference>
<evidence type="ECO:0000256" key="3">
    <source>
        <dbReference type="ARBA" id="ARBA00022449"/>
    </source>
</evidence>
<feature type="transmembrane region" description="Helical" evidence="9">
    <location>
        <begin position="181"/>
        <end position="201"/>
    </location>
</feature>
<name>K6WFG2_9ACTN</name>
<dbReference type="PANTHER" id="PTHR32507">
    <property type="entry name" value="NA(+)/H(+) ANTIPORTER 1"/>
    <property type="match status" value="1"/>
</dbReference>
<feature type="transmembrane region" description="Helical" evidence="9">
    <location>
        <begin position="89"/>
        <end position="109"/>
    </location>
</feature>
<evidence type="ECO:0000256" key="7">
    <source>
        <dbReference type="ARBA" id="ARBA00023065"/>
    </source>
</evidence>
<keyword evidence="6 9" id="KW-1133">Transmembrane helix</keyword>
<keyword evidence="3" id="KW-0050">Antiport</keyword>
<evidence type="ECO:0000256" key="1">
    <source>
        <dbReference type="ARBA" id="ARBA00004651"/>
    </source>
</evidence>
<keyword evidence="5 9" id="KW-0812">Transmembrane</keyword>
<keyword evidence="2" id="KW-0813">Transport</keyword>
<dbReference type="GO" id="GO:0005886">
    <property type="term" value="C:plasma membrane"/>
    <property type="evidence" value="ECO:0007669"/>
    <property type="project" value="UniProtKB-SubCell"/>
</dbReference>
<dbReference type="AlphaFoldDB" id="K6WFG2"/>
<dbReference type="PANTHER" id="PTHR32507:SF8">
    <property type="entry name" value="CNH1P"/>
    <property type="match status" value="1"/>
</dbReference>
<dbReference type="eggNOG" id="COG0025">
    <property type="taxonomic scope" value="Bacteria"/>
</dbReference>
<evidence type="ECO:0000256" key="8">
    <source>
        <dbReference type="ARBA" id="ARBA00023136"/>
    </source>
</evidence>
<comment type="caution">
    <text evidence="11">The sequence shown here is derived from an EMBL/GenBank/DDBJ whole genome shotgun (WGS) entry which is preliminary data.</text>
</comment>
<dbReference type="InterPro" id="IPR006153">
    <property type="entry name" value="Cation/H_exchanger_TM"/>
</dbReference>
<dbReference type="Gene3D" id="1.20.1530.20">
    <property type="match status" value="1"/>
</dbReference>
<keyword evidence="4" id="KW-1003">Cell membrane</keyword>
<keyword evidence="12" id="KW-1185">Reference proteome</keyword>
<reference evidence="11 12" key="1">
    <citation type="submission" date="2012-08" db="EMBL/GenBank/DDBJ databases">
        <title>Whole genome shotgun sequence of Gordonia rhizosphera NBRC 16068.</title>
        <authorList>
            <person name="Takarada H."/>
            <person name="Isaki S."/>
            <person name="Hosoyama A."/>
            <person name="Tsuchikane K."/>
            <person name="Katsumata H."/>
            <person name="Baba S."/>
            <person name="Ohji S."/>
            <person name="Yamazaki S."/>
            <person name="Fujita N."/>
        </authorList>
    </citation>
    <scope>NUCLEOTIDE SEQUENCE [LARGE SCALE GENOMIC DNA]</scope>
    <source>
        <strain evidence="11 12">NBRC 16068</strain>
    </source>
</reference>
<evidence type="ECO:0000259" key="10">
    <source>
        <dbReference type="Pfam" id="PF00999"/>
    </source>
</evidence>
<protein>
    <submittedName>
        <fullName evidence="11">Putative CPA1 family transporter</fullName>
    </submittedName>
</protein>
<keyword evidence="7" id="KW-0406">Ion transport</keyword>
<keyword evidence="8 9" id="KW-0472">Membrane</keyword>